<evidence type="ECO:0000313" key="3">
    <source>
        <dbReference type="Proteomes" id="UP000652013"/>
    </source>
</evidence>
<dbReference type="Gene3D" id="1.25.40.10">
    <property type="entry name" value="Tetratricopeptide repeat domain"/>
    <property type="match status" value="2"/>
</dbReference>
<dbReference type="SUPFAM" id="SSF52540">
    <property type="entry name" value="P-loop containing nucleoside triphosphate hydrolases"/>
    <property type="match status" value="1"/>
</dbReference>
<dbReference type="InterPro" id="IPR029787">
    <property type="entry name" value="Nucleotide_cyclase"/>
</dbReference>
<dbReference type="InterPro" id="IPR027417">
    <property type="entry name" value="P-loop_NTPase"/>
</dbReference>
<gene>
    <name evidence="2" type="ORF">Sya03_41080</name>
</gene>
<dbReference type="PRINTS" id="PR00364">
    <property type="entry name" value="DISEASERSIST"/>
</dbReference>
<dbReference type="Pfam" id="PF25872">
    <property type="entry name" value="HTH_77"/>
    <property type="match status" value="1"/>
</dbReference>
<dbReference type="Pfam" id="PF00990">
    <property type="entry name" value="GGDEF"/>
    <property type="match status" value="1"/>
</dbReference>
<dbReference type="SUPFAM" id="SSF55073">
    <property type="entry name" value="Nucleotide cyclase"/>
    <property type="match status" value="1"/>
</dbReference>
<dbReference type="InterPro" id="IPR011990">
    <property type="entry name" value="TPR-like_helical_dom_sf"/>
</dbReference>
<dbReference type="NCBIfam" id="TIGR00254">
    <property type="entry name" value="GGDEF"/>
    <property type="match status" value="1"/>
</dbReference>
<protein>
    <recommendedName>
        <fullName evidence="1">GGDEF domain-containing protein</fullName>
    </recommendedName>
</protein>
<dbReference type="SMART" id="SM00267">
    <property type="entry name" value="GGDEF"/>
    <property type="match status" value="1"/>
</dbReference>
<dbReference type="EMBL" id="BOOY01000029">
    <property type="protein sequence ID" value="GIJ04756.1"/>
    <property type="molecule type" value="Genomic_DNA"/>
</dbReference>
<reference evidence="2" key="1">
    <citation type="submission" date="2021-01" db="EMBL/GenBank/DDBJ databases">
        <title>Whole genome shotgun sequence of Spirilliplanes yamanashiensis NBRC 15828.</title>
        <authorList>
            <person name="Komaki H."/>
            <person name="Tamura T."/>
        </authorList>
    </citation>
    <scope>NUCLEOTIDE SEQUENCE</scope>
    <source>
        <strain evidence="2">NBRC 15828</strain>
    </source>
</reference>
<dbReference type="Gene3D" id="3.30.70.270">
    <property type="match status" value="1"/>
</dbReference>
<dbReference type="Gene3D" id="3.40.50.300">
    <property type="entry name" value="P-loop containing nucleotide triphosphate hydrolases"/>
    <property type="match status" value="1"/>
</dbReference>
<evidence type="ECO:0000313" key="2">
    <source>
        <dbReference type="EMBL" id="GIJ04756.1"/>
    </source>
</evidence>
<dbReference type="SUPFAM" id="SSF48452">
    <property type="entry name" value="TPR-like"/>
    <property type="match status" value="1"/>
</dbReference>
<comment type="caution">
    <text evidence="2">The sequence shown here is derived from an EMBL/GenBank/DDBJ whole genome shotgun (WGS) entry which is preliminary data.</text>
</comment>
<dbReference type="AlphaFoldDB" id="A0A8J3YA13"/>
<dbReference type="PROSITE" id="PS50887">
    <property type="entry name" value="GGDEF"/>
    <property type="match status" value="1"/>
</dbReference>
<dbReference type="CDD" id="cd01949">
    <property type="entry name" value="GGDEF"/>
    <property type="match status" value="1"/>
</dbReference>
<dbReference type="RefSeq" id="WP_203939976.1">
    <property type="nucleotide sequence ID" value="NZ_BAAAGJ010000005.1"/>
</dbReference>
<organism evidence="2 3">
    <name type="scientific">Spirilliplanes yamanashiensis</name>
    <dbReference type="NCBI Taxonomy" id="42233"/>
    <lineage>
        <taxon>Bacteria</taxon>
        <taxon>Bacillati</taxon>
        <taxon>Actinomycetota</taxon>
        <taxon>Actinomycetes</taxon>
        <taxon>Micromonosporales</taxon>
        <taxon>Micromonosporaceae</taxon>
        <taxon>Spirilliplanes</taxon>
    </lineage>
</organism>
<keyword evidence="3" id="KW-1185">Reference proteome</keyword>
<dbReference type="PANTHER" id="PTHR47691:SF3">
    <property type="entry name" value="HTH-TYPE TRANSCRIPTIONAL REGULATOR RV0890C-RELATED"/>
    <property type="match status" value="1"/>
</dbReference>
<dbReference type="Proteomes" id="UP000652013">
    <property type="component" value="Unassembled WGS sequence"/>
</dbReference>
<feature type="domain" description="GGDEF" evidence="1">
    <location>
        <begin position="41"/>
        <end position="173"/>
    </location>
</feature>
<dbReference type="InterPro" id="IPR043128">
    <property type="entry name" value="Rev_trsase/Diguanyl_cyclase"/>
</dbReference>
<dbReference type="InterPro" id="IPR000160">
    <property type="entry name" value="GGDEF_dom"/>
</dbReference>
<dbReference type="InterPro" id="IPR058852">
    <property type="entry name" value="HTH_77"/>
</dbReference>
<evidence type="ECO:0000259" key="1">
    <source>
        <dbReference type="PROSITE" id="PS50887"/>
    </source>
</evidence>
<proteinExistence type="predicted"/>
<dbReference type="PANTHER" id="PTHR47691">
    <property type="entry name" value="REGULATOR-RELATED"/>
    <property type="match status" value="1"/>
</dbReference>
<name>A0A8J3YA13_9ACTN</name>
<accession>A0A8J3YA13</accession>
<sequence length="1112" mass="116080">MSVAQGGLVPSVTDPVTGAYHRALLGPRMEAELARARRTGGSCSLFLFDVDWFKSVNDSYGHQRGDEILAQLAARVSARVRGYDELFRYGGDEFVVLLPDTGREDAVRIALDVVDAVRGSEFPGTPPLRVSVSLGVATFPDDADDADGLLGRADRRNYLAKGRGRGCAVADDADTGPAAASSRLLDREAPLAVVNELLTRLPLTGAEVLEVAGPPGAGHTRFLAEVRRLAALRGWPVWDLAEPEPEPEPAPGDGRLIVLADADAAPRVAAAAERWRPRVASLGVVYAGTGTGAAGSLPPTATAELTPWSPGSTRIWLRSVLRGEPSDTLLGLLHGRTGGLPGALARDLAALRDRGQLVAQDGGGWTVTAAALGRPRRVSLPVPMTDLVGREAERDRVAGLLAGARLVTLAGPGGIGKTRLSLSVAAAAADTFADGVVFVPLADLDRTELVVAAIAGALGVEPPPGEPLLDAVAARLADASLLLVLDNFEQVLDAAVAVGTLLARTTGLRVLATSRQKLSLYGERVYQVPPLPLPEAGAAGAADAAAARRAVAQFPALALFEQRAQAVDADFAVTAGNAAAVVEVCRRLDGLPLAIELAAARVDEWTPQELLDRITGHLGAVGEGPRDLPARQRTLRGAVDWSVALLAPADRELFARLGAFAGGCTVDAAAAVAAPGVPVPEVAARLTALAARSLLTVAADDDAGGPARYGMLETIRADAVDRLAAAAADAAAVRLRHAAWFGDLATRAGEGFAGPEQAAWIRLVDVEYPNLRAAFATVTAEGDVAAAVGFCRGLWRLWWDGRHVDEGLQWCAGLLGAPVPPADADDAELSFIAAVLAHHRDDHHAAQQYAERALDASTRAGDELGVGRAHSALGMAAFTRGDYPAALHHHGLSMRVWRTAGYARGVAIGLDNLARTALRCGDVEAAERWVAELVALGEDEMPRDALLTLEDRVEVALGRGDADAARALLTDSLRLSRELGDEAGEAMAVHQLGMAAHLAGAEAEAVRLLADALARRHRLESDDDTAISLECVSRAVVARDARFAAELLGAAAALRERRRLPAPPYLERARAEVVRLATAALGERDVAAVVAAGRGASLELLVSRVRDAAGRS</sequence>